<reference evidence="2" key="1">
    <citation type="submission" date="2024-01" db="EMBL/GenBank/DDBJ databases">
        <title>Synechococcus elongatus PCC 11802, a close yet different native of Synechococcus elongatus PCC 11801.</title>
        <authorList>
            <person name="Jaiswal D."/>
            <person name="Sengupta A."/>
            <person name="Sengupta S."/>
            <person name="Pakrasi H.B."/>
            <person name="Wangikar P."/>
        </authorList>
    </citation>
    <scope>NUCLEOTIDE SEQUENCE</scope>
    <source>
        <strain evidence="2">PCC 11802</strain>
    </source>
</reference>
<dbReference type="EMBL" id="CP034671">
    <property type="protein sequence ID" value="QFZ92249.2"/>
    <property type="molecule type" value="Genomic_DNA"/>
</dbReference>
<evidence type="ECO:0000259" key="1">
    <source>
        <dbReference type="Pfam" id="PF07176"/>
    </source>
</evidence>
<protein>
    <submittedName>
        <fullName evidence="2">Alpha/beta hydrolase</fullName>
    </submittedName>
</protein>
<dbReference type="AlphaFoldDB" id="A0AAT9JXL1"/>
<feature type="domain" description="DUF1400" evidence="1">
    <location>
        <begin position="41"/>
        <end position="162"/>
    </location>
</feature>
<accession>A0AAT9JXL1</accession>
<sequence>MPPQPSCVPRLPASRGEPVRGAVWAFLTGITLVSASAPAIAAERVTLLAGAWARSVEIQDLRSLAKTGEASGFLQDALRYGRLQPKTVQTALNLSIPLSPVLADRLLYSPLGGLLLDRIGQIISPRVSGQNGRQALRVAIVQSVARDSRFTLLELLENYPTDARLDLLKIQQLQQDLAQLDRLPF</sequence>
<gene>
    <name evidence="2" type="ORF">EKO22_07640</name>
</gene>
<name>A0AAT9JXL1_SYNEL</name>
<organism evidence="2">
    <name type="scientific">Synechococcus elongatus PCC 11802</name>
    <dbReference type="NCBI Taxonomy" id="2283154"/>
    <lineage>
        <taxon>Bacteria</taxon>
        <taxon>Bacillati</taxon>
        <taxon>Cyanobacteriota</taxon>
        <taxon>Cyanophyceae</taxon>
        <taxon>Synechococcales</taxon>
        <taxon>Synechococcaceae</taxon>
        <taxon>Synechococcus</taxon>
    </lineage>
</organism>
<dbReference type="GO" id="GO:0016787">
    <property type="term" value="F:hydrolase activity"/>
    <property type="evidence" value="ECO:0007669"/>
    <property type="project" value="UniProtKB-KW"/>
</dbReference>
<dbReference type="InterPro" id="IPR010802">
    <property type="entry name" value="DUF1400"/>
</dbReference>
<proteinExistence type="predicted"/>
<evidence type="ECO:0000313" key="2">
    <source>
        <dbReference type="EMBL" id="QFZ92249.2"/>
    </source>
</evidence>
<dbReference type="Pfam" id="PF07176">
    <property type="entry name" value="DUF1400"/>
    <property type="match status" value="1"/>
</dbReference>
<keyword evidence="2" id="KW-0378">Hydrolase</keyword>